<keyword evidence="2" id="KW-0812">Transmembrane</keyword>
<keyword evidence="2" id="KW-0472">Membrane</keyword>
<dbReference type="Gene3D" id="3.40.50.1980">
    <property type="entry name" value="Nitrogenase molybdenum iron protein domain"/>
    <property type="match status" value="2"/>
</dbReference>
<dbReference type="GO" id="GO:0071281">
    <property type="term" value="P:cellular response to iron ion"/>
    <property type="evidence" value="ECO:0007669"/>
    <property type="project" value="TreeGrafter"/>
</dbReference>
<dbReference type="PANTHER" id="PTHR30535:SF34">
    <property type="entry name" value="MOLYBDATE-BINDING PROTEIN MOLA"/>
    <property type="match status" value="1"/>
</dbReference>
<keyword evidence="5" id="KW-1185">Reference proteome</keyword>
<proteinExistence type="predicted"/>
<feature type="transmembrane region" description="Helical" evidence="2">
    <location>
        <begin position="20"/>
        <end position="41"/>
    </location>
</feature>
<dbReference type="OrthoDB" id="6495095at2"/>
<dbReference type="InterPro" id="IPR054828">
    <property type="entry name" value="Vit_B12_bind_prot"/>
</dbReference>
<dbReference type="PROSITE" id="PS50983">
    <property type="entry name" value="FE_B12_PBP"/>
    <property type="match status" value="1"/>
</dbReference>
<sequence>MTDVSYSLPLWGRAGVGASSAGNALVAAVLFTLLLLATFTASATTTVTDDRGVAITLTQPPQRIVTLLPSLTETVCELGACQRLVGVDSFSNWPDGVRRLPHVGGVDDASIETIVSLQPDLVLLSSTSRALTRLESLRVPVFGVDLKTMADVHRALGKVGQLLGVSPAAAATISARVDRGIGDAARGVPASAQGATVYFEVATGPYAASASSHIGELLARLGARNIVAGELGSVPKINPELVVRADPQVIIISQRDAASLASRPGWSRLRAIREGRVCALTQQQGDVIARPGPRLDEAARSLALCLVSTKGGAR</sequence>
<dbReference type="Proteomes" id="UP000487350">
    <property type="component" value="Unassembled WGS sequence"/>
</dbReference>
<protein>
    <submittedName>
        <fullName evidence="4">ABC transporter substrate-binding protein</fullName>
    </submittedName>
</protein>
<dbReference type="AlphaFoldDB" id="A0A844B6Z4"/>
<evidence type="ECO:0000256" key="2">
    <source>
        <dbReference type="SAM" id="Phobius"/>
    </source>
</evidence>
<comment type="caution">
    <text evidence="4">The sequence shown here is derived from an EMBL/GenBank/DDBJ whole genome shotgun (WGS) entry which is preliminary data.</text>
</comment>
<dbReference type="InterPro" id="IPR050902">
    <property type="entry name" value="ABC_Transporter_SBP"/>
</dbReference>
<organism evidence="4 5">
    <name type="scientific">Caenimonas koreensis DSM 17982</name>
    <dbReference type="NCBI Taxonomy" id="1121255"/>
    <lineage>
        <taxon>Bacteria</taxon>
        <taxon>Pseudomonadati</taxon>
        <taxon>Pseudomonadota</taxon>
        <taxon>Betaproteobacteria</taxon>
        <taxon>Burkholderiales</taxon>
        <taxon>Comamonadaceae</taxon>
        <taxon>Caenimonas</taxon>
    </lineage>
</organism>
<dbReference type="InterPro" id="IPR002491">
    <property type="entry name" value="ABC_transptr_periplasmic_BD"/>
</dbReference>
<dbReference type="Pfam" id="PF01497">
    <property type="entry name" value="Peripla_BP_2"/>
    <property type="match status" value="1"/>
</dbReference>
<reference evidence="4 5" key="1">
    <citation type="submission" date="2019-11" db="EMBL/GenBank/DDBJ databases">
        <title>Caenimonas koreensis gen. nov., sp. nov., isolated from activated sludge.</title>
        <authorList>
            <person name="Seung H.R."/>
        </authorList>
    </citation>
    <scope>NUCLEOTIDE SEQUENCE [LARGE SCALE GENOMIC DNA]</scope>
    <source>
        <strain evidence="4 5">EMB320</strain>
    </source>
</reference>
<dbReference type="EMBL" id="WJBU01000007">
    <property type="protein sequence ID" value="MRD47287.1"/>
    <property type="molecule type" value="Genomic_DNA"/>
</dbReference>
<dbReference type="NCBIfam" id="NF038402">
    <property type="entry name" value="TroA_like"/>
    <property type="match status" value="1"/>
</dbReference>
<feature type="domain" description="Fe/B12 periplasmic-binding" evidence="3">
    <location>
        <begin position="63"/>
        <end position="310"/>
    </location>
</feature>
<name>A0A844B6Z4_9BURK</name>
<evidence type="ECO:0000259" key="3">
    <source>
        <dbReference type="PROSITE" id="PS50983"/>
    </source>
</evidence>
<dbReference type="SUPFAM" id="SSF53807">
    <property type="entry name" value="Helical backbone' metal receptor"/>
    <property type="match status" value="1"/>
</dbReference>
<evidence type="ECO:0000313" key="4">
    <source>
        <dbReference type="EMBL" id="MRD47287.1"/>
    </source>
</evidence>
<evidence type="ECO:0000256" key="1">
    <source>
        <dbReference type="ARBA" id="ARBA00022729"/>
    </source>
</evidence>
<dbReference type="PANTHER" id="PTHR30535">
    <property type="entry name" value="VITAMIN B12-BINDING PROTEIN"/>
    <property type="match status" value="1"/>
</dbReference>
<accession>A0A844B6Z4</accession>
<keyword evidence="2" id="KW-1133">Transmembrane helix</keyword>
<keyword evidence="1" id="KW-0732">Signal</keyword>
<evidence type="ECO:0000313" key="5">
    <source>
        <dbReference type="Proteomes" id="UP000487350"/>
    </source>
</evidence>
<gene>
    <name evidence="4" type="ORF">GHT07_08345</name>
</gene>